<proteinExistence type="inferred from homology"/>
<dbReference type="AlphaFoldDB" id="A0A1I7RLL1"/>
<protein>
    <recommendedName>
        <fullName evidence="3">Methionine adenosyltransferase 2 subunit beta</fullName>
    </recommendedName>
    <alternativeName>
        <fullName evidence="4">Methionine adenosyltransferase II beta</fullName>
    </alternativeName>
</protein>
<dbReference type="Gene3D" id="3.40.50.720">
    <property type="entry name" value="NAD(P)-binding Rossmann-like Domain"/>
    <property type="match status" value="2"/>
</dbReference>
<comment type="pathway">
    <text evidence="1">Amino-acid biosynthesis; S-adenosyl-L-methionine biosynthesis; S-adenosyl-L-methionine from L-methionine: step 1/1.</text>
</comment>
<evidence type="ECO:0000256" key="2">
    <source>
        <dbReference type="ARBA" id="ARBA00008656"/>
    </source>
</evidence>
<evidence type="ECO:0000256" key="1">
    <source>
        <dbReference type="ARBA" id="ARBA00005224"/>
    </source>
</evidence>
<evidence type="ECO:0000256" key="3">
    <source>
        <dbReference type="ARBA" id="ARBA00021596"/>
    </source>
</evidence>
<evidence type="ECO:0000256" key="4">
    <source>
        <dbReference type="ARBA" id="ARBA00029977"/>
    </source>
</evidence>
<dbReference type="GO" id="GO:0006556">
    <property type="term" value="P:S-adenosylmethionine biosynthetic process"/>
    <property type="evidence" value="ECO:0007669"/>
    <property type="project" value="TreeGrafter"/>
</dbReference>
<organism evidence="8 9">
    <name type="scientific">Bursaphelenchus xylophilus</name>
    <name type="common">Pinewood nematode worm</name>
    <name type="synonym">Aphelenchoides xylophilus</name>
    <dbReference type="NCBI Taxonomy" id="6326"/>
    <lineage>
        <taxon>Eukaryota</taxon>
        <taxon>Metazoa</taxon>
        <taxon>Ecdysozoa</taxon>
        <taxon>Nematoda</taxon>
        <taxon>Chromadorea</taxon>
        <taxon>Rhabditida</taxon>
        <taxon>Tylenchina</taxon>
        <taxon>Tylenchomorpha</taxon>
        <taxon>Aphelenchoidea</taxon>
        <taxon>Aphelenchoididae</taxon>
        <taxon>Bursaphelenchus</taxon>
    </lineage>
</organism>
<dbReference type="Pfam" id="PF04321">
    <property type="entry name" value="RmlD_sub_bind"/>
    <property type="match status" value="1"/>
</dbReference>
<dbReference type="InterPro" id="IPR005913">
    <property type="entry name" value="dTDP_dehydrorham_reduct"/>
</dbReference>
<evidence type="ECO:0000313" key="8">
    <source>
        <dbReference type="Proteomes" id="UP000095284"/>
    </source>
</evidence>
<dbReference type="PANTHER" id="PTHR10491:SF4">
    <property type="entry name" value="METHIONINE ADENOSYLTRANSFERASE 2 SUBUNIT BETA"/>
    <property type="match status" value="1"/>
</dbReference>
<dbReference type="WBParaSite" id="BXY_0159600.1">
    <property type="protein sequence ID" value="BXY_0159600.1"/>
    <property type="gene ID" value="BXY_0159600"/>
</dbReference>
<dbReference type="GO" id="GO:0048270">
    <property type="term" value="F:methionine adenosyltransferase regulator activity"/>
    <property type="evidence" value="ECO:0007669"/>
    <property type="project" value="TreeGrafter"/>
</dbReference>
<dbReference type="eggNOG" id="KOG0747">
    <property type="taxonomic scope" value="Eukaryota"/>
</dbReference>
<comment type="subunit">
    <text evidence="6">Heterotrimer; composed of a catalytic MAT2A homodimer that binds one regulatory MAT2B chain. Heterohexamer; composed of a central, catalytic MAT2A homotetramer flanked on either side by a regulatory MAT2B chain. NADP binding increases the affinity for MAT2A.</text>
</comment>
<evidence type="ECO:0000259" key="7">
    <source>
        <dbReference type="Pfam" id="PF04321"/>
    </source>
</evidence>
<name>A0A1I7RLL1_BURXY</name>
<dbReference type="SUPFAM" id="SSF51735">
    <property type="entry name" value="NAD(P)-binding Rossmann-fold domains"/>
    <property type="match status" value="2"/>
</dbReference>
<reference evidence="9" key="1">
    <citation type="submission" date="2016-11" db="UniProtKB">
        <authorList>
            <consortium name="WormBaseParasite"/>
        </authorList>
    </citation>
    <scope>IDENTIFICATION</scope>
</reference>
<dbReference type="GO" id="GO:0048269">
    <property type="term" value="C:methionine adenosyltransferase complex"/>
    <property type="evidence" value="ECO:0007669"/>
    <property type="project" value="TreeGrafter"/>
</dbReference>
<evidence type="ECO:0000313" key="9">
    <source>
        <dbReference type="WBParaSite" id="BXY_0159600.1"/>
    </source>
</evidence>
<evidence type="ECO:0000256" key="6">
    <source>
        <dbReference type="ARBA" id="ARBA00046786"/>
    </source>
</evidence>
<accession>A0A1I7RLL1</accession>
<comment type="similarity">
    <text evidence="2">Belongs to the dTDP-4-dehydrorhamnose reductase family. MAT2B subfamily.</text>
</comment>
<evidence type="ECO:0000256" key="5">
    <source>
        <dbReference type="ARBA" id="ARBA00045998"/>
    </source>
</evidence>
<dbReference type="PANTHER" id="PTHR10491">
    <property type="entry name" value="DTDP-4-DEHYDRORHAMNOSE REDUCTASE"/>
    <property type="match status" value="1"/>
</dbReference>
<dbReference type="InterPro" id="IPR036291">
    <property type="entry name" value="NAD(P)-bd_dom_sf"/>
</dbReference>
<sequence>MMNWFMWTRHPYISRIVCFTIVLDVKNKFYSSFMYIGLLRKGNSFNDAELTCMMVKNVLLVGGASEFGQVLAKKLRAVGAKVYILDTDVVDTDDDLEFIHGESCNTDLVQMIIKRCHITRLFLLPKISHDEDVSTQGRRILMGTAALIDEIRRQTSELPQVIQVGQFQEGSFLVPEYRAAVLSTEAFLHSYAVSYRMDVRLIRIPTYTVSSAYDHLAKEILEISSETTNEKAKIYNLEAETAEIPSVSESTPDVRILVFGANGWIGKQFTDCLNKHGLQYVIAKTRPGDSSDYEIRREIAEIAPSHIVSLIGRTHGKDCGNIDYLEGGPDKLKENVRDNLYGPFMLANIAERFGIHFTYIGTGCLFAHAKNSPYYREEDLPNFRGNKYGVVKGFTDRLIGSFSHSLNVRIRLPFNDEDSPRNLVKKITSFNNLIDVPNSITYLPDLLPALINIIINKTTGTINLTSPGVISFVEMAEIFSEVTGQKLEYESVQIEDDVDGTAKRSHCKLSTDRLQTLQPQVLNVKDAVRKAAKALAQVG</sequence>
<dbReference type="Proteomes" id="UP000095284">
    <property type="component" value="Unplaced"/>
</dbReference>
<dbReference type="InterPro" id="IPR029903">
    <property type="entry name" value="RmlD-like-bd"/>
</dbReference>
<comment type="function">
    <text evidence="5">Regulatory subunit of S-adenosylmethionine synthetase 2, an enzyme that catalyzes the formation of S-adenosylmethionine from methionine and ATP. Regulates MAT2A catalytic activity by changing its kinetic properties, increasing its affinity for L-methionine. Can bind NADP (in vitro).</text>
</comment>
<feature type="domain" description="RmlD-like substrate binding" evidence="7">
    <location>
        <begin position="255"/>
        <end position="531"/>
    </location>
</feature>